<dbReference type="Proteomes" id="UP000095606">
    <property type="component" value="Unassembled WGS sequence"/>
</dbReference>
<reference evidence="1 3" key="1">
    <citation type="submission" date="2015-09" db="EMBL/GenBank/DDBJ databases">
        <authorList>
            <consortium name="Pathogen Informatics"/>
        </authorList>
    </citation>
    <scope>NUCLEOTIDE SEQUENCE [LARGE SCALE GENOMIC DNA]</scope>
    <source>
        <strain evidence="1 3">2789STDY5834846</strain>
    </source>
</reference>
<accession>A0A174J7K4</accession>
<evidence type="ECO:0000313" key="3">
    <source>
        <dbReference type="Proteomes" id="UP000095606"/>
    </source>
</evidence>
<gene>
    <name evidence="1" type="ORF">ERS852461_01535</name>
    <name evidence="2" type="ORF">NXY30_15320</name>
</gene>
<dbReference type="RefSeq" id="WP_055269211.1">
    <property type="nucleotide sequence ID" value="NZ_CABMFH010000026.1"/>
</dbReference>
<dbReference type="InterPro" id="IPR013783">
    <property type="entry name" value="Ig-like_fold"/>
</dbReference>
<dbReference type="Proteomes" id="UP001060104">
    <property type="component" value="Chromosome"/>
</dbReference>
<dbReference type="InterPro" id="IPR011467">
    <property type="entry name" value="DUF1573"/>
</dbReference>
<protein>
    <submittedName>
        <fullName evidence="2">DUF1573 domain-containing protein</fullName>
    </submittedName>
    <submittedName>
        <fullName evidence="1">Protein of uncharacterized function (DUF1573)</fullName>
    </submittedName>
</protein>
<organism evidence="1 3">
    <name type="scientific">Bacteroides faecis</name>
    <dbReference type="NCBI Taxonomy" id="674529"/>
    <lineage>
        <taxon>Bacteria</taxon>
        <taxon>Pseudomonadati</taxon>
        <taxon>Bacteroidota</taxon>
        <taxon>Bacteroidia</taxon>
        <taxon>Bacteroidales</taxon>
        <taxon>Bacteroidaceae</taxon>
        <taxon>Bacteroides</taxon>
    </lineage>
</organism>
<dbReference type="GeneID" id="69589900"/>
<reference evidence="2" key="2">
    <citation type="submission" date="2022-08" db="EMBL/GenBank/DDBJ databases">
        <title>Genome Sequencing of Bacteroides fragilis Group Isolates with Nanopore Technology.</title>
        <authorList>
            <person name="Tisza M.J."/>
            <person name="Smith D."/>
            <person name="Dekker J.P."/>
        </authorList>
    </citation>
    <scope>NUCLEOTIDE SEQUENCE</scope>
    <source>
        <strain evidence="2">BFG-527</strain>
    </source>
</reference>
<dbReference type="PANTHER" id="PTHR37833:SF1">
    <property type="entry name" value="SIGNAL PEPTIDE PROTEIN"/>
    <property type="match status" value="1"/>
</dbReference>
<evidence type="ECO:0000313" key="2">
    <source>
        <dbReference type="EMBL" id="UVQ72442.1"/>
    </source>
</evidence>
<sequence length="271" mass="30041">MKPITWIRLFLFCVVVGSFRVVEARDVRSMLQEKTDTLINPPLMKQGEQILRFDKTVLNIGTMTEDDAPKIYHFTYTNVSDKTINLIHVRTTCGCTVADVHTGEILPGESGVIALTYNPKNHPGTIDTNAFVYLSLSDKMPVARLTLTGNVLPGADEWGRYPYVMGKLRLKQNRIEFREIAFGKHASERVLCGNSGDQSLHLTALGLPAFAAFRTEPEVISPGSEADIVVTIDTSLIPAEKVGSFTFPIIIEGVDGQQTDRTLNIKVNYIK</sequence>
<name>A0A174J7K4_9BACE</name>
<dbReference type="Gene3D" id="2.60.40.10">
    <property type="entry name" value="Immunoglobulins"/>
    <property type="match status" value="2"/>
</dbReference>
<dbReference type="PANTHER" id="PTHR37833">
    <property type="entry name" value="LIPOPROTEIN-RELATED"/>
    <property type="match status" value="1"/>
</dbReference>
<evidence type="ECO:0000313" key="1">
    <source>
        <dbReference type="EMBL" id="CUO95674.1"/>
    </source>
</evidence>
<accession>A0A3E5G4T8</accession>
<dbReference type="Pfam" id="PF07610">
    <property type="entry name" value="DUF1573"/>
    <property type="match status" value="1"/>
</dbReference>
<evidence type="ECO:0000313" key="4">
    <source>
        <dbReference type="Proteomes" id="UP001060104"/>
    </source>
</evidence>
<keyword evidence="4" id="KW-1185">Reference proteome</keyword>
<dbReference type="EMBL" id="CP103141">
    <property type="protein sequence ID" value="UVQ72442.1"/>
    <property type="molecule type" value="Genomic_DNA"/>
</dbReference>
<proteinExistence type="predicted"/>
<dbReference type="EMBL" id="CZAE01000005">
    <property type="protein sequence ID" value="CUO95674.1"/>
    <property type="molecule type" value="Genomic_DNA"/>
</dbReference>
<dbReference type="AlphaFoldDB" id="A0A174J7K4"/>